<dbReference type="SUPFAM" id="SSF56784">
    <property type="entry name" value="HAD-like"/>
    <property type="match status" value="1"/>
</dbReference>
<evidence type="ECO:0000313" key="4">
    <source>
        <dbReference type="Proteomes" id="UP001379945"/>
    </source>
</evidence>
<dbReference type="Pfam" id="PF00702">
    <property type="entry name" value="Hydrolase"/>
    <property type="match status" value="1"/>
</dbReference>
<dbReference type="SFLD" id="SFLDG01129">
    <property type="entry name" value="C1.5:_HAD__Beta-PGM__Phosphata"/>
    <property type="match status" value="1"/>
</dbReference>
<evidence type="ECO:0000256" key="2">
    <source>
        <dbReference type="ARBA" id="ARBA00022842"/>
    </source>
</evidence>
<dbReference type="RefSeq" id="WP_341399409.1">
    <property type="nucleotide sequence ID" value="NZ_JBBUTI010000007.1"/>
</dbReference>
<evidence type="ECO:0000256" key="1">
    <source>
        <dbReference type="ARBA" id="ARBA00022801"/>
    </source>
</evidence>
<dbReference type="InterPro" id="IPR050155">
    <property type="entry name" value="HAD-like_hydrolase_sf"/>
</dbReference>
<dbReference type="NCBIfam" id="TIGR01549">
    <property type="entry name" value="HAD-SF-IA-v1"/>
    <property type="match status" value="1"/>
</dbReference>
<protein>
    <submittedName>
        <fullName evidence="3">HAD-IA family hydrolase</fullName>
    </submittedName>
</protein>
<dbReference type="NCBIfam" id="TIGR01509">
    <property type="entry name" value="HAD-SF-IA-v3"/>
    <property type="match status" value="1"/>
</dbReference>
<sequence>MRGDIDAVLFDLDGTLIDSAPDLAGAANALRAEHGLPPLPYADLRPMVGSGARGMVGVALGLTPLDAAFPEQRDRFLAIYEAALLVHTRVFDDMAPVLAQLSGAGIPWGIMTNKATRFAQPVVAGLGLDAVAKTLVCGDTTPHAKPHPEPLLEAARRMGVAPERCVYVGDDLRDVQAGRAAGMQTLAAGWGYLGQGEAIEAWGATAVTKFPAELLNWLEIA</sequence>
<dbReference type="PANTHER" id="PTHR43434">
    <property type="entry name" value="PHOSPHOGLYCOLATE PHOSPHATASE"/>
    <property type="match status" value="1"/>
</dbReference>
<organism evidence="3 4">
    <name type="scientific">Ideonella margarita</name>
    <dbReference type="NCBI Taxonomy" id="2984191"/>
    <lineage>
        <taxon>Bacteria</taxon>
        <taxon>Pseudomonadati</taxon>
        <taxon>Pseudomonadota</taxon>
        <taxon>Betaproteobacteria</taxon>
        <taxon>Burkholderiales</taxon>
        <taxon>Sphaerotilaceae</taxon>
        <taxon>Ideonella</taxon>
    </lineage>
</organism>
<dbReference type="InterPro" id="IPR023198">
    <property type="entry name" value="PGP-like_dom2"/>
</dbReference>
<proteinExistence type="predicted"/>
<dbReference type="InterPro" id="IPR036412">
    <property type="entry name" value="HAD-like_sf"/>
</dbReference>
<comment type="caution">
    <text evidence="3">The sequence shown here is derived from an EMBL/GenBank/DDBJ whole genome shotgun (WGS) entry which is preliminary data.</text>
</comment>
<dbReference type="GO" id="GO:0016787">
    <property type="term" value="F:hydrolase activity"/>
    <property type="evidence" value="ECO:0007669"/>
    <property type="project" value="UniProtKB-KW"/>
</dbReference>
<keyword evidence="4" id="KW-1185">Reference proteome</keyword>
<reference evidence="3 4" key="1">
    <citation type="submission" date="2024-04" db="EMBL/GenBank/DDBJ databases">
        <title>Novel species of the genus Ideonella isolated from streams.</title>
        <authorList>
            <person name="Lu H."/>
        </authorList>
    </citation>
    <scope>NUCLEOTIDE SEQUENCE [LARGE SCALE GENOMIC DNA]</scope>
    <source>
        <strain evidence="3 4">LYT19W</strain>
    </source>
</reference>
<dbReference type="Proteomes" id="UP001379945">
    <property type="component" value="Unassembled WGS sequence"/>
</dbReference>
<keyword evidence="1 3" id="KW-0378">Hydrolase</keyword>
<dbReference type="Gene3D" id="1.10.150.240">
    <property type="entry name" value="Putative phosphatase, domain 2"/>
    <property type="match status" value="1"/>
</dbReference>
<dbReference type="Gene3D" id="3.40.50.1000">
    <property type="entry name" value="HAD superfamily/HAD-like"/>
    <property type="match status" value="1"/>
</dbReference>
<name>A0ABU9C5E3_9BURK</name>
<dbReference type="SFLD" id="SFLDS00003">
    <property type="entry name" value="Haloacid_Dehalogenase"/>
    <property type="match status" value="1"/>
</dbReference>
<gene>
    <name evidence="3" type="ORF">AACH00_12185</name>
</gene>
<dbReference type="SFLD" id="SFLDG01135">
    <property type="entry name" value="C1.5.6:_HAD__Beta-PGM__Phospha"/>
    <property type="match status" value="1"/>
</dbReference>
<accession>A0ABU9C5E3</accession>
<evidence type="ECO:0000313" key="3">
    <source>
        <dbReference type="EMBL" id="MEK8047113.1"/>
    </source>
</evidence>
<dbReference type="InterPro" id="IPR006439">
    <property type="entry name" value="HAD-SF_hydro_IA"/>
</dbReference>
<dbReference type="PANTHER" id="PTHR43434:SF23">
    <property type="entry name" value="PHOSPHOGLYCOLATE PHOSPHATASE"/>
    <property type="match status" value="1"/>
</dbReference>
<keyword evidence="2" id="KW-0460">Magnesium</keyword>
<dbReference type="EMBL" id="JBBUTI010000007">
    <property type="protein sequence ID" value="MEK8047113.1"/>
    <property type="molecule type" value="Genomic_DNA"/>
</dbReference>
<dbReference type="InterPro" id="IPR023214">
    <property type="entry name" value="HAD_sf"/>
</dbReference>